<keyword evidence="2" id="KW-1185">Reference proteome</keyword>
<name>A0A8T1VQS4_9STRA</name>
<reference evidence="1" key="1">
    <citation type="submission" date="2021-02" db="EMBL/GenBank/DDBJ databases">
        <authorList>
            <person name="Palmer J.M."/>
        </authorList>
    </citation>
    <scope>NUCLEOTIDE SEQUENCE</scope>
    <source>
        <strain evidence="1">SCRP734</strain>
    </source>
</reference>
<evidence type="ECO:0000313" key="2">
    <source>
        <dbReference type="Proteomes" id="UP000694044"/>
    </source>
</evidence>
<dbReference type="Proteomes" id="UP000694044">
    <property type="component" value="Unassembled WGS sequence"/>
</dbReference>
<dbReference type="AlphaFoldDB" id="A0A8T1VQS4"/>
<protein>
    <submittedName>
        <fullName evidence="1">Uncharacterized protein</fullName>
    </submittedName>
</protein>
<comment type="caution">
    <text evidence="1">The sequence shown here is derived from an EMBL/GenBank/DDBJ whole genome shotgun (WGS) entry which is preliminary data.</text>
</comment>
<sequence>MRLRWRPFGNQRLELQEHSYRQLTAALPSYVRAQQVTRQGAILPLRTRPDERMQLLEETTDKCRPLILQHVPFLSLLENLEVPRRLQRTARHQPAAVGL</sequence>
<gene>
    <name evidence="1" type="ORF">PHYPSEUDO_003394</name>
</gene>
<accession>A0A8T1VQS4</accession>
<organism evidence="1 2">
    <name type="scientific">Phytophthora pseudosyringae</name>
    <dbReference type="NCBI Taxonomy" id="221518"/>
    <lineage>
        <taxon>Eukaryota</taxon>
        <taxon>Sar</taxon>
        <taxon>Stramenopiles</taxon>
        <taxon>Oomycota</taxon>
        <taxon>Peronosporomycetes</taxon>
        <taxon>Peronosporales</taxon>
        <taxon>Peronosporaceae</taxon>
        <taxon>Phytophthora</taxon>
    </lineage>
</organism>
<proteinExistence type="predicted"/>
<dbReference type="EMBL" id="JAGDFM010000169">
    <property type="protein sequence ID" value="KAG7383715.1"/>
    <property type="molecule type" value="Genomic_DNA"/>
</dbReference>
<evidence type="ECO:0000313" key="1">
    <source>
        <dbReference type="EMBL" id="KAG7383715.1"/>
    </source>
</evidence>